<evidence type="ECO:0000256" key="3">
    <source>
        <dbReference type="ARBA" id="ARBA00022692"/>
    </source>
</evidence>
<feature type="transmembrane region" description="Helical" evidence="6">
    <location>
        <begin position="247"/>
        <end position="269"/>
    </location>
</feature>
<dbReference type="Gene3D" id="1.20.1740.10">
    <property type="entry name" value="Amino acid/polyamine transporter I"/>
    <property type="match status" value="1"/>
</dbReference>
<name>A0A023DID1_9BACL</name>
<dbReference type="Pfam" id="PF13520">
    <property type="entry name" value="AA_permease_2"/>
    <property type="match status" value="1"/>
</dbReference>
<sequence length="459" mass="50333">MAQMEAKQTGQITIEQLGYKQELKRSLSFLDLLIYGLVFMVPIAPFGIYGYVAEGSKGMVALAYLIGMIGMIFTALSYARMSEAFPIAGSVYSYAQRGINEHVGFIAGWVILLDYIFVPALLYLVSAAALADIVPQIPIYVWLVLFIGINTVINILGIEITARANKIIVILELIVLAIFVVTGIIAVAKGVNGAQFSFKPLYDPHHFSMGMVMGAVSIAVLSFLGFDAISTLAEETKGGKKSIGKAIVFSLLTVGVLFIIQTWVAALIWPDYTTFKNADVAFYQIAEIAGGSWLKWTTILATAFSWGIANALVAQAAISRILYSMGRDRKLPKILSKVHPEFQTPYVSTIIVAVISLIVTTVFASQIDKLASLVNFGALTAFLFLHVSVINYFLRKQGSKDYLNHLLFPLIGLVIIGYVWYSLDPLSKKLGLIWLAIGLVYLLFLKFTNKDSSFGDELQ</sequence>
<feature type="transmembrane region" description="Helical" evidence="6">
    <location>
        <begin position="429"/>
        <end position="445"/>
    </location>
</feature>
<reference evidence="7 8" key="1">
    <citation type="submission" date="2014-04" db="EMBL/GenBank/DDBJ databases">
        <title>Whole genome shotgun sequence of Geobacillus caldoxylosilyticus NBRC 107762.</title>
        <authorList>
            <person name="Hosoyama A."/>
            <person name="Hosoyama Y."/>
            <person name="Katano-Makiyama Y."/>
            <person name="Tsuchikane K."/>
            <person name="Ohji S."/>
            <person name="Ichikawa N."/>
            <person name="Yamazoe A."/>
            <person name="Fujita N."/>
        </authorList>
    </citation>
    <scope>NUCLEOTIDE SEQUENCE [LARGE SCALE GENOMIC DNA]</scope>
    <source>
        <strain evidence="7 8">NBRC 107762</strain>
    </source>
</reference>
<organism evidence="7 8">
    <name type="scientific">Parageobacillus caldoxylosilyticus NBRC 107762</name>
    <dbReference type="NCBI Taxonomy" id="1220594"/>
    <lineage>
        <taxon>Bacteria</taxon>
        <taxon>Bacillati</taxon>
        <taxon>Bacillota</taxon>
        <taxon>Bacilli</taxon>
        <taxon>Bacillales</taxon>
        <taxon>Anoxybacillaceae</taxon>
        <taxon>Saccharococcus</taxon>
    </lineage>
</organism>
<dbReference type="PANTHER" id="PTHR42770:SF16">
    <property type="entry name" value="AMINO ACID PERMEASE"/>
    <property type="match status" value="1"/>
</dbReference>
<feature type="transmembrane region" description="Helical" evidence="6">
    <location>
        <begin position="373"/>
        <end position="394"/>
    </location>
</feature>
<feature type="transmembrane region" description="Helical" evidence="6">
    <location>
        <begin position="344"/>
        <end position="367"/>
    </location>
</feature>
<keyword evidence="5 6" id="KW-0472">Membrane</keyword>
<dbReference type="RefSeq" id="WP_042410977.1">
    <property type="nucleotide sequence ID" value="NZ_BAWO01000055.1"/>
</dbReference>
<protein>
    <submittedName>
        <fullName evidence="7">Putative amino acid transporter</fullName>
    </submittedName>
</protein>
<feature type="transmembrane region" description="Helical" evidence="6">
    <location>
        <begin position="29"/>
        <end position="52"/>
    </location>
</feature>
<comment type="subcellular location">
    <subcellularLocation>
        <location evidence="1">Cell membrane</location>
        <topology evidence="1">Multi-pass membrane protein</topology>
    </subcellularLocation>
</comment>
<feature type="transmembrane region" description="Helical" evidence="6">
    <location>
        <begin position="406"/>
        <end position="423"/>
    </location>
</feature>
<keyword evidence="3 6" id="KW-0812">Transmembrane</keyword>
<dbReference type="GO" id="GO:0022857">
    <property type="term" value="F:transmembrane transporter activity"/>
    <property type="evidence" value="ECO:0007669"/>
    <property type="project" value="InterPro"/>
</dbReference>
<dbReference type="GO" id="GO:0005886">
    <property type="term" value="C:plasma membrane"/>
    <property type="evidence" value="ECO:0007669"/>
    <property type="project" value="UniProtKB-SubCell"/>
</dbReference>
<keyword evidence="8" id="KW-1185">Reference proteome</keyword>
<dbReference type="InterPro" id="IPR050367">
    <property type="entry name" value="APC_superfamily"/>
</dbReference>
<dbReference type="AlphaFoldDB" id="A0A023DID1"/>
<evidence type="ECO:0000256" key="1">
    <source>
        <dbReference type="ARBA" id="ARBA00004651"/>
    </source>
</evidence>
<feature type="transmembrane region" description="Helical" evidence="6">
    <location>
        <begin position="102"/>
        <end position="125"/>
    </location>
</feature>
<feature type="transmembrane region" description="Helical" evidence="6">
    <location>
        <begin position="168"/>
        <end position="187"/>
    </location>
</feature>
<dbReference type="EMBL" id="BAWO01000055">
    <property type="protein sequence ID" value="GAJ41007.1"/>
    <property type="molecule type" value="Genomic_DNA"/>
</dbReference>
<dbReference type="InterPro" id="IPR002293">
    <property type="entry name" value="AA/rel_permease1"/>
</dbReference>
<keyword evidence="4 6" id="KW-1133">Transmembrane helix</keyword>
<evidence type="ECO:0000313" key="8">
    <source>
        <dbReference type="Proteomes" id="UP000023561"/>
    </source>
</evidence>
<dbReference type="PIRSF" id="PIRSF006060">
    <property type="entry name" value="AA_transporter"/>
    <property type="match status" value="1"/>
</dbReference>
<gene>
    <name evidence="7" type="ORF">GCA01S_055_00400</name>
</gene>
<feature type="transmembrane region" description="Helical" evidence="6">
    <location>
        <begin position="137"/>
        <end position="156"/>
    </location>
</feature>
<comment type="caution">
    <text evidence="7">The sequence shown here is derived from an EMBL/GenBank/DDBJ whole genome shotgun (WGS) entry which is preliminary data.</text>
</comment>
<evidence type="ECO:0000256" key="4">
    <source>
        <dbReference type="ARBA" id="ARBA00022989"/>
    </source>
</evidence>
<feature type="transmembrane region" description="Helical" evidence="6">
    <location>
        <begin position="207"/>
        <end position="226"/>
    </location>
</feature>
<keyword evidence="2" id="KW-1003">Cell membrane</keyword>
<feature type="transmembrane region" description="Helical" evidence="6">
    <location>
        <begin position="303"/>
        <end position="323"/>
    </location>
</feature>
<dbReference type="Proteomes" id="UP000023561">
    <property type="component" value="Unassembled WGS sequence"/>
</dbReference>
<feature type="transmembrane region" description="Helical" evidence="6">
    <location>
        <begin position="58"/>
        <end position="81"/>
    </location>
</feature>
<dbReference type="PANTHER" id="PTHR42770">
    <property type="entry name" value="AMINO ACID TRANSPORTER-RELATED"/>
    <property type="match status" value="1"/>
</dbReference>
<accession>A0A023DID1</accession>
<evidence type="ECO:0000256" key="6">
    <source>
        <dbReference type="SAM" id="Phobius"/>
    </source>
</evidence>
<evidence type="ECO:0000313" key="7">
    <source>
        <dbReference type="EMBL" id="GAJ41007.1"/>
    </source>
</evidence>
<evidence type="ECO:0000256" key="5">
    <source>
        <dbReference type="ARBA" id="ARBA00023136"/>
    </source>
</evidence>
<evidence type="ECO:0000256" key="2">
    <source>
        <dbReference type="ARBA" id="ARBA00022475"/>
    </source>
</evidence>
<proteinExistence type="predicted"/>